<dbReference type="GO" id="GO:0008233">
    <property type="term" value="F:peptidase activity"/>
    <property type="evidence" value="ECO:0007669"/>
    <property type="project" value="InterPro"/>
</dbReference>
<name>A0A1H1S5Q2_9MICO</name>
<dbReference type="GO" id="GO:0006508">
    <property type="term" value="P:proteolysis"/>
    <property type="evidence" value="ECO:0007669"/>
    <property type="project" value="InterPro"/>
</dbReference>
<feature type="region of interest" description="Disordered" evidence="1">
    <location>
        <begin position="197"/>
        <end position="226"/>
    </location>
</feature>
<dbReference type="EMBL" id="LT629766">
    <property type="protein sequence ID" value="SDS43243.1"/>
    <property type="molecule type" value="Genomic_DNA"/>
</dbReference>
<gene>
    <name evidence="4" type="ORF">SAMN04489752_1704</name>
</gene>
<organism evidence="4 5">
    <name type="scientific">Brevibacterium siliguriense</name>
    <dbReference type="NCBI Taxonomy" id="1136497"/>
    <lineage>
        <taxon>Bacteria</taxon>
        <taxon>Bacillati</taxon>
        <taxon>Actinomycetota</taxon>
        <taxon>Actinomycetes</taxon>
        <taxon>Micrococcales</taxon>
        <taxon>Brevibacteriaceae</taxon>
        <taxon>Brevibacterium</taxon>
    </lineage>
</organism>
<dbReference type="RefSeq" id="WP_092012392.1">
    <property type="nucleotide sequence ID" value="NZ_LT629766.1"/>
</dbReference>
<dbReference type="InterPro" id="IPR011055">
    <property type="entry name" value="Dup_hybrid_motif"/>
</dbReference>
<evidence type="ECO:0000256" key="1">
    <source>
        <dbReference type="SAM" id="MobiDB-lite"/>
    </source>
</evidence>
<dbReference type="STRING" id="1136497.SAMN04489752_1704"/>
<dbReference type="Proteomes" id="UP000199597">
    <property type="component" value="Chromosome I"/>
</dbReference>
<dbReference type="PANTHER" id="PTHR34385:SF1">
    <property type="entry name" value="PEPTIDOGLYCAN L-ALANYL-D-GLUTAMATE ENDOPEPTIDASE CWLK"/>
    <property type="match status" value="1"/>
</dbReference>
<dbReference type="Gene3D" id="2.70.70.10">
    <property type="entry name" value="Glucose Permease (Domain IIA)"/>
    <property type="match status" value="1"/>
</dbReference>
<dbReference type="OrthoDB" id="5496837at2"/>
<sequence>MTLFALDRLRQLSDLRARRSGPGSPQSLFVAVIVALGLVLMTTPLEASAASESASTTATSGSQRSAPTNWVTPVPAMEIIEAFDPPDKPWLKGHRGIDVFAVEGEPLRAPTGGTIRFAGTVAGMATVSILTETDHVLTFQPAATSLEKGESFAVGEQIGTVGSGSHCQRSCLHIGAWPSESDKRYVDPGKFFGQEQSALLPLSRKPAKEPEGGGDSTTSGAGAWGGHSNGRIPASAMCQLRTAPGQMLRCDAQAAFDRLSKAFEARFGAPISVTDAYRDYATQVILKRRKGRMAATPGTSNHGWALAVDLGSGINSFGTAQHQWMRANAPKFGWIHPGWARQTGSLPEPWHWQFRK</sequence>
<dbReference type="SUPFAM" id="SSF55166">
    <property type="entry name" value="Hedgehog/DD-peptidase"/>
    <property type="match status" value="1"/>
</dbReference>
<dbReference type="InterPro" id="IPR052179">
    <property type="entry name" value="DD-CPase-like"/>
</dbReference>
<feature type="region of interest" description="Disordered" evidence="1">
    <location>
        <begin position="49"/>
        <end position="69"/>
    </location>
</feature>
<evidence type="ECO:0000313" key="5">
    <source>
        <dbReference type="Proteomes" id="UP000199597"/>
    </source>
</evidence>
<reference evidence="5" key="1">
    <citation type="submission" date="2016-10" db="EMBL/GenBank/DDBJ databases">
        <authorList>
            <person name="Varghese N."/>
            <person name="Submissions S."/>
        </authorList>
    </citation>
    <scope>NUCLEOTIDE SEQUENCE [LARGE SCALE GENOMIC DNA]</scope>
    <source>
        <strain evidence="5">DSM 23676</strain>
    </source>
</reference>
<dbReference type="CDD" id="cd12797">
    <property type="entry name" value="M23_peptidase"/>
    <property type="match status" value="1"/>
</dbReference>
<evidence type="ECO:0000259" key="2">
    <source>
        <dbReference type="Pfam" id="PF01551"/>
    </source>
</evidence>
<feature type="domain" description="M23ase beta-sheet core" evidence="2">
    <location>
        <begin position="93"/>
        <end position="187"/>
    </location>
</feature>
<dbReference type="Pfam" id="PF01551">
    <property type="entry name" value="Peptidase_M23"/>
    <property type="match status" value="1"/>
</dbReference>
<feature type="domain" description="D-alanyl-D-alanine carboxypeptidase-like core" evidence="3">
    <location>
        <begin position="247"/>
        <end position="354"/>
    </location>
</feature>
<accession>A0A1H1S5Q2</accession>
<dbReference type="Pfam" id="PF02557">
    <property type="entry name" value="VanY"/>
    <property type="match status" value="1"/>
</dbReference>
<dbReference type="Gene3D" id="3.30.1380.10">
    <property type="match status" value="1"/>
</dbReference>
<dbReference type="PANTHER" id="PTHR34385">
    <property type="entry name" value="D-ALANYL-D-ALANINE CARBOXYPEPTIDASE"/>
    <property type="match status" value="1"/>
</dbReference>
<proteinExistence type="predicted"/>
<dbReference type="InterPro" id="IPR016047">
    <property type="entry name" value="M23ase_b-sheet_dom"/>
</dbReference>
<feature type="compositionally biased region" description="Low complexity" evidence="1">
    <location>
        <begin position="49"/>
        <end position="60"/>
    </location>
</feature>
<dbReference type="InterPro" id="IPR003709">
    <property type="entry name" value="VanY-like_core_dom"/>
</dbReference>
<dbReference type="SUPFAM" id="SSF51261">
    <property type="entry name" value="Duplicated hybrid motif"/>
    <property type="match status" value="1"/>
</dbReference>
<dbReference type="CDD" id="cd14814">
    <property type="entry name" value="Peptidase_M15"/>
    <property type="match status" value="1"/>
</dbReference>
<dbReference type="AlphaFoldDB" id="A0A1H1S5Q2"/>
<evidence type="ECO:0000259" key="3">
    <source>
        <dbReference type="Pfam" id="PF02557"/>
    </source>
</evidence>
<protein>
    <submittedName>
        <fullName evidence="4">Peptidase family M23</fullName>
    </submittedName>
</protein>
<dbReference type="InterPro" id="IPR009045">
    <property type="entry name" value="Zn_M74/Hedgehog-like"/>
</dbReference>
<keyword evidence="5" id="KW-1185">Reference proteome</keyword>
<evidence type="ECO:0000313" key="4">
    <source>
        <dbReference type="EMBL" id="SDS43243.1"/>
    </source>
</evidence>